<evidence type="ECO:0000259" key="7">
    <source>
        <dbReference type="PROSITE" id="PS51006"/>
    </source>
</evidence>
<evidence type="ECO:0000256" key="1">
    <source>
        <dbReference type="ARBA" id="ARBA00007867"/>
    </source>
</evidence>
<dbReference type="GO" id="GO:0006596">
    <property type="term" value="P:polyamine biosynthetic process"/>
    <property type="evidence" value="ECO:0007669"/>
    <property type="project" value="UniProtKB-UniRule"/>
</dbReference>
<evidence type="ECO:0000256" key="2">
    <source>
        <dbReference type="ARBA" id="ARBA00022679"/>
    </source>
</evidence>
<protein>
    <recommendedName>
        <fullName evidence="7">PABS domain-containing protein</fullName>
    </recommendedName>
</protein>
<accession>A0A9W8KWR8</accession>
<keyword evidence="6" id="KW-1133">Transmembrane helix</keyword>
<dbReference type="EMBL" id="JANBTW010000033">
    <property type="protein sequence ID" value="KAJ2677439.1"/>
    <property type="molecule type" value="Genomic_DNA"/>
</dbReference>
<keyword evidence="6" id="KW-0812">Transmembrane</keyword>
<dbReference type="Pfam" id="PF01564">
    <property type="entry name" value="Spermine_synth"/>
    <property type="match status" value="1"/>
</dbReference>
<dbReference type="Proteomes" id="UP001151518">
    <property type="component" value="Unassembled WGS sequence"/>
</dbReference>
<evidence type="ECO:0000256" key="6">
    <source>
        <dbReference type="SAM" id="Phobius"/>
    </source>
</evidence>
<dbReference type="GO" id="GO:0016740">
    <property type="term" value="F:transferase activity"/>
    <property type="evidence" value="ECO:0007669"/>
    <property type="project" value="UniProtKB-UniRule"/>
</dbReference>
<evidence type="ECO:0000313" key="8">
    <source>
        <dbReference type="EMBL" id="KAJ2677439.1"/>
    </source>
</evidence>
<dbReference type="InterPro" id="IPR030374">
    <property type="entry name" value="PABS"/>
</dbReference>
<evidence type="ECO:0000313" key="9">
    <source>
        <dbReference type="Proteomes" id="UP001151518"/>
    </source>
</evidence>
<comment type="caution">
    <text evidence="8">The sequence shown here is derived from an EMBL/GenBank/DDBJ whole genome shotgun (WGS) entry which is preliminary data.</text>
</comment>
<dbReference type="PANTHER" id="PTHR43317:SF1">
    <property type="entry name" value="THERMOSPERMINE SYNTHASE ACAULIS5"/>
    <property type="match status" value="1"/>
</dbReference>
<dbReference type="PROSITE" id="PS51006">
    <property type="entry name" value="PABS_2"/>
    <property type="match status" value="1"/>
</dbReference>
<keyword evidence="3 4" id="KW-0620">Polyamine biosynthesis</keyword>
<name>A0A9W8KWR8_9FUNG</name>
<dbReference type="SUPFAM" id="SSF53335">
    <property type="entry name" value="S-adenosyl-L-methionine-dependent methyltransferases"/>
    <property type="match status" value="1"/>
</dbReference>
<feature type="transmembrane region" description="Helical" evidence="6">
    <location>
        <begin position="208"/>
        <end position="225"/>
    </location>
</feature>
<feature type="transmembrane region" description="Helical" evidence="6">
    <location>
        <begin position="51"/>
        <end position="73"/>
    </location>
</feature>
<dbReference type="PANTHER" id="PTHR43317">
    <property type="entry name" value="THERMOSPERMINE SYNTHASE ACAULIS5"/>
    <property type="match status" value="1"/>
</dbReference>
<feature type="region of interest" description="Disordered" evidence="5">
    <location>
        <begin position="1"/>
        <end position="43"/>
    </location>
</feature>
<feature type="transmembrane region" description="Helical" evidence="6">
    <location>
        <begin position="137"/>
        <end position="158"/>
    </location>
</feature>
<keyword evidence="2 4" id="KW-0808">Transferase</keyword>
<dbReference type="OrthoDB" id="2016285at2759"/>
<dbReference type="Gene3D" id="3.40.50.150">
    <property type="entry name" value="Vaccinia Virus protein VP39"/>
    <property type="match status" value="1"/>
</dbReference>
<evidence type="ECO:0000256" key="5">
    <source>
        <dbReference type="SAM" id="MobiDB-lite"/>
    </source>
</evidence>
<proteinExistence type="inferred from homology"/>
<gene>
    <name evidence="8" type="ORF">GGI25_003194</name>
</gene>
<feature type="transmembrane region" description="Helical" evidence="6">
    <location>
        <begin position="85"/>
        <end position="110"/>
    </location>
</feature>
<feature type="transmembrane region" description="Helical" evidence="6">
    <location>
        <begin position="170"/>
        <end position="196"/>
    </location>
</feature>
<dbReference type="AlphaFoldDB" id="A0A9W8KWR8"/>
<evidence type="ECO:0000256" key="4">
    <source>
        <dbReference type="PROSITE-ProRule" id="PRU00354"/>
    </source>
</evidence>
<organism evidence="8 9">
    <name type="scientific">Coemansia spiralis</name>
    <dbReference type="NCBI Taxonomy" id="417178"/>
    <lineage>
        <taxon>Eukaryota</taxon>
        <taxon>Fungi</taxon>
        <taxon>Fungi incertae sedis</taxon>
        <taxon>Zoopagomycota</taxon>
        <taxon>Kickxellomycotina</taxon>
        <taxon>Kickxellomycetes</taxon>
        <taxon>Kickxellales</taxon>
        <taxon>Kickxellaceae</taxon>
        <taxon>Coemansia</taxon>
    </lineage>
</organism>
<dbReference type="CDD" id="cd02440">
    <property type="entry name" value="AdoMet_MTases"/>
    <property type="match status" value="1"/>
</dbReference>
<feature type="domain" description="PABS" evidence="7">
    <location>
        <begin position="425"/>
        <end position="578"/>
    </location>
</feature>
<feature type="compositionally biased region" description="Basic residues" evidence="5">
    <location>
        <begin position="1"/>
        <end position="11"/>
    </location>
</feature>
<evidence type="ECO:0000256" key="3">
    <source>
        <dbReference type="ARBA" id="ARBA00023115"/>
    </source>
</evidence>
<sequence length="659" mass="72464">MSSTAPRRRKPASAAAVSSPSPPTASSKEHNTRSNDASARKSTVFADPPTPILISIFISFMSTAILVSSLIRLGPQYLEPVYGNVLPYVGFFHATLVSLVVGGIAGSVYWRHILAVADPTTKPSDDPLTVDTRTGRAISMAFDIAAIITALSPLRAAYVFRWSGRLGPVWGSLISHCVLVLPVFALGGLVTVLGAARVSYNPHSPTRQTVMLAAYLGAAALTIWIGQQFSTPHRGCHGLLINAGYAALSSLIIKLLVGHQENVDVVNAIDSLSANPDQKNQEQNPQQSIVRLRERQLRKLRFVPVVAAVFFGVTTLFSDPRCTNGLTSKNNQDTSKYTMLLRAESVTGWVTVSDESKRQMRLLRSGHSIIGGHWNATEESIFGIFYYADAVRLVKGRKNSPEAKSKGNTQPRRLAKDALIGDGTERALQIGLGIGVSARSLHEQNVRVDVVEIDPAVYQAATDYFTLPKNLNSVHLMDGRKFINEAQTGIYDYVIHDVFTGGSVPASLFSQSAMSQLRRILKPDGVLAMNYVGVPSDTRTLAHVTYTLRTSFPYIRCFAETSEDMDSMVNMMFFASSRPLNFDITSDVLKAMGMSTIRARMLQEMEKNEIDVDRAVKDTIGVQPITDEWNPLPEWQIGPAIKHWEAMRSLFPEEYWLNY</sequence>
<dbReference type="NCBIfam" id="NF037959">
    <property type="entry name" value="MFS_SpdSyn"/>
    <property type="match status" value="1"/>
</dbReference>
<feature type="transmembrane region" description="Helical" evidence="6">
    <location>
        <begin position="300"/>
        <end position="318"/>
    </location>
</feature>
<comment type="similarity">
    <text evidence="1">Belongs to the spermidine/spermine synthase family.</text>
</comment>
<reference evidence="8" key="1">
    <citation type="submission" date="2022-07" db="EMBL/GenBank/DDBJ databases">
        <title>Phylogenomic reconstructions and comparative analyses of Kickxellomycotina fungi.</title>
        <authorList>
            <person name="Reynolds N.K."/>
            <person name="Stajich J.E."/>
            <person name="Barry K."/>
            <person name="Grigoriev I.V."/>
            <person name="Crous P."/>
            <person name="Smith M.E."/>
        </authorList>
    </citation>
    <scope>NUCLEOTIDE SEQUENCE</scope>
    <source>
        <strain evidence="8">NRRL 3115</strain>
    </source>
</reference>
<feature type="active site" description="Proton acceptor" evidence="4">
    <location>
        <position position="497"/>
    </location>
</feature>
<keyword evidence="6" id="KW-0472">Membrane</keyword>
<dbReference type="InterPro" id="IPR029063">
    <property type="entry name" value="SAM-dependent_MTases_sf"/>
</dbReference>